<evidence type="ECO:0000313" key="2">
    <source>
        <dbReference type="Proteomes" id="UP000777560"/>
    </source>
</evidence>
<proteinExistence type="predicted"/>
<gene>
    <name evidence="1" type="ORF">DY114_07290</name>
</gene>
<dbReference type="EMBL" id="QUAV01000006">
    <property type="protein sequence ID" value="TPR23105.1"/>
    <property type="molecule type" value="Genomic_DNA"/>
</dbReference>
<dbReference type="RefSeq" id="WP_140926045.1">
    <property type="nucleotide sequence ID" value="NZ_QUAU01000006.1"/>
</dbReference>
<protein>
    <submittedName>
        <fullName evidence="1">Uncharacterized protein</fullName>
    </submittedName>
</protein>
<reference evidence="1 2" key="1">
    <citation type="submission" date="2018-08" db="EMBL/GenBank/DDBJ databases">
        <title>Comparative genomics of wild bee and flower associated Lactobacillus reveals potential adaptation to the bee host.</title>
        <authorList>
            <person name="Vuong H.Q."/>
            <person name="Mcfrederick Q.S."/>
        </authorList>
    </citation>
    <scope>NUCLEOTIDE SEQUENCE [LARGE SCALE GENOMIC DNA]</scope>
    <source>
        <strain evidence="1 2">HV_13</strain>
    </source>
</reference>
<comment type="caution">
    <text evidence="1">The sequence shown here is derived from an EMBL/GenBank/DDBJ whole genome shotgun (WGS) entry which is preliminary data.</text>
</comment>
<organism evidence="1 2">
    <name type="scientific">Apilactobacillus micheneri</name>
    <dbReference type="NCBI Taxonomy" id="1899430"/>
    <lineage>
        <taxon>Bacteria</taxon>
        <taxon>Bacillati</taxon>
        <taxon>Bacillota</taxon>
        <taxon>Bacilli</taxon>
        <taxon>Lactobacillales</taxon>
        <taxon>Lactobacillaceae</taxon>
        <taxon>Apilactobacillus</taxon>
    </lineage>
</organism>
<accession>A0ABY2YZM6</accession>
<keyword evidence="2" id="KW-1185">Reference proteome</keyword>
<evidence type="ECO:0000313" key="1">
    <source>
        <dbReference type="EMBL" id="TPR23105.1"/>
    </source>
</evidence>
<dbReference type="Proteomes" id="UP000777560">
    <property type="component" value="Unassembled WGS sequence"/>
</dbReference>
<name>A0ABY2YZM6_9LACO</name>
<sequence>MKSQYKRAMHKLFLTFCEIGKRTRKNNRKIKNPYNIHVDSKDLKKLKPHYYQTMYAHSLYDWNTIKSYENIAIEFSIVIMEAIERKYYKYGKVNLYGNNAYIIYRLINNEYLPIAYIYFSEFTPVNYLVRATYNERQIIDEQVKKYFKFAKSRGGYFI</sequence>